<sequence>MISSGYPSGDRDVPDGRVDGFRSLVSGTRFARTFRRPDIPETARNTRRSLFMFPRFILPSPPFIVNLRLAAAF</sequence>
<comment type="caution">
    <text evidence="1">The sequence shown here is derived from an EMBL/GenBank/DDBJ whole genome shotgun (WGS) entry which is preliminary data.</text>
</comment>
<proteinExistence type="predicted"/>
<gene>
    <name evidence="1" type="ORF">BA92_08660</name>
</gene>
<accession>A0A0C3MCY6</accession>
<dbReference type="EMBL" id="JPIU01000039">
    <property type="protein sequence ID" value="KIO44273.1"/>
    <property type="molecule type" value="Genomic_DNA"/>
</dbReference>
<organism evidence="1 2">
    <name type="scientific">Sanguibacteroides justesenii</name>
    <dbReference type="NCBI Taxonomy" id="1547597"/>
    <lineage>
        <taxon>Bacteria</taxon>
        <taxon>Pseudomonadati</taxon>
        <taxon>Bacteroidota</taxon>
        <taxon>Bacteroidia</taxon>
        <taxon>Bacteroidales</taxon>
        <taxon>Porphyromonadaceae</taxon>
        <taxon>Sanguibacteroides</taxon>
    </lineage>
</organism>
<dbReference type="AlphaFoldDB" id="A0A0C3MCY6"/>
<reference evidence="1 2" key="1">
    <citation type="submission" date="2014-07" db="EMBL/GenBank/DDBJ databases">
        <title>Porphyromonadaceae bacterium OUH 308042 = ATCC BAA-2681 = DSM 28342 draft genome.</title>
        <authorList>
            <person name="Sydenham T.V."/>
            <person name="Hasman H."/>
            <person name="Justensen U.S."/>
        </authorList>
    </citation>
    <scope>NUCLEOTIDE SEQUENCE [LARGE SCALE GENOMIC DNA]</scope>
    <source>
        <strain evidence="1 2">OUH 308042</strain>
    </source>
</reference>
<dbReference type="RefSeq" id="WP_041503440.1">
    <property type="nucleotide sequence ID" value="NZ_JPIT01000018.1"/>
</dbReference>
<protein>
    <submittedName>
        <fullName evidence="1">Uncharacterized protein</fullName>
    </submittedName>
</protein>
<evidence type="ECO:0000313" key="2">
    <source>
        <dbReference type="Proteomes" id="UP000031980"/>
    </source>
</evidence>
<name>A0A0C3MCY6_9PORP</name>
<dbReference type="Proteomes" id="UP000031980">
    <property type="component" value="Unassembled WGS sequence"/>
</dbReference>
<keyword evidence="2" id="KW-1185">Reference proteome</keyword>
<evidence type="ECO:0000313" key="1">
    <source>
        <dbReference type="EMBL" id="KIO44273.1"/>
    </source>
</evidence>